<keyword evidence="2" id="KW-0732">Signal</keyword>
<gene>
    <name evidence="3" type="ORF">CAP_8132</name>
</gene>
<sequence>MFMRARKLAVSSLLTLGLFAAAPAAEACTYVTGVLGLSPSEEVSTWPEGTPIYILAVDEVTLESGGAPLYEVTVDGEPASLVLADNATPTSWDKVKVQVEPLPVAGQVVDLRGTFCEGCTEEFARHFTVGPADTEGPAGEAPWLWFDLHDHSDEMFPTNCGGYAGEPFTWSFHVEGLPPYSEESPYIYTLTAFRSDDLTTEVTRWNFTPWDTTMDVPLGGEDTLVVSDLPEAYCFRVDTFDLAGNPGPSSNVACAPCHYRVDNSVDYPVESFKAWEIYPGGACADGAVNPGGPEACATADCAGASGDDPIRIEGCQCSTGVGAAATGSGMAWLGALPFAAWLARRRRSEGRRAR</sequence>
<dbReference type="Proteomes" id="UP000019678">
    <property type="component" value="Unassembled WGS sequence"/>
</dbReference>
<evidence type="ECO:0000256" key="2">
    <source>
        <dbReference type="SAM" id="SignalP"/>
    </source>
</evidence>
<protein>
    <recommendedName>
        <fullName evidence="5">Lipoprotein</fullName>
    </recommendedName>
</protein>
<accession>A0A017TGC5</accession>
<feature type="signal peptide" evidence="2">
    <location>
        <begin position="1"/>
        <end position="27"/>
    </location>
</feature>
<keyword evidence="1" id="KW-0812">Transmembrane</keyword>
<evidence type="ECO:0000256" key="1">
    <source>
        <dbReference type="SAM" id="Phobius"/>
    </source>
</evidence>
<reference evidence="3 4" key="1">
    <citation type="submission" date="2013-05" db="EMBL/GenBank/DDBJ databases">
        <title>Genome assembly of Chondromyces apiculatus DSM 436.</title>
        <authorList>
            <person name="Sharma G."/>
            <person name="Khatri I."/>
            <person name="Kaur C."/>
            <person name="Mayilraj S."/>
            <person name="Subramanian S."/>
        </authorList>
    </citation>
    <scope>NUCLEOTIDE SEQUENCE [LARGE SCALE GENOMIC DNA]</scope>
    <source>
        <strain evidence="3 4">DSM 436</strain>
    </source>
</reference>
<keyword evidence="1" id="KW-1133">Transmembrane helix</keyword>
<keyword evidence="4" id="KW-1185">Reference proteome</keyword>
<dbReference type="AlphaFoldDB" id="A0A017TGC5"/>
<name>A0A017TGC5_9BACT</name>
<dbReference type="EMBL" id="ASRX01000008">
    <property type="protein sequence ID" value="EYF07631.1"/>
    <property type="molecule type" value="Genomic_DNA"/>
</dbReference>
<organism evidence="3 4">
    <name type="scientific">Chondromyces apiculatus DSM 436</name>
    <dbReference type="NCBI Taxonomy" id="1192034"/>
    <lineage>
        <taxon>Bacteria</taxon>
        <taxon>Pseudomonadati</taxon>
        <taxon>Myxococcota</taxon>
        <taxon>Polyangia</taxon>
        <taxon>Polyangiales</taxon>
        <taxon>Polyangiaceae</taxon>
        <taxon>Chondromyces</taxon>
    </lineage>
</organism>
<keyword evidence="1" id="KW-0472">Membrane</keyword>
<evidence type="ECO:0008006" key="5">
    <source>
        <dbReference type="Google" id="ProtNLM"/>
    </source>
</evidence>
<feature type="transmembrane region" description="Helical" evidence="1">
    <location>
        <begin position="321"/>
        <end position="343"/>
    </location>
</feature>
<feature type="chain" id="PRO_5001496617" description="Lipoprotein" evidence="2">
    <location>
        <begin position="28"/>
        <end position="354"/>
    </location>
</feature>
<proteinExistence type="predicted"/>
<comment type="caution">
    <text evidence="3">The sequence shown here is derived from an EMBL/GenBank/DDBJ whole genome shotgun (WGS) entry which is preliminary data.</text>
</comment>
<evidence type="ECO:0000313" key="3">
    <source>
        <dbReference type="EMBL" id="EYF07631.1"/>
    </source>
</evidence>
<evidence type="ECO:0000313" key="4">
    <source>
        <dbReference type="Proteomes" id="UP000019678"/>
    </source>
</evidence>